<keyword evidence="1 13" id="KW-0533">Nickel</keyword>
<comment type="domain">
    <text evidence="13">Comprises two domains: an N-terminal domain containing the nucleotidyltransferase activity and a C-terminal HD domain associated with both phosphodiesterase and phosphatase activities.</text>
</comment>
<comment type="function">
    <text evidence="13">Catalyzes the addition and repair of the essential 3'-terminal CCA sequence in tRNAs without using a nucleic acid template. Adds these three nucleotides in the order of C, C, and A to the tRNA nucleotide-73, using CTP and ATP as substrates and producing inorganic pyrophosphate. tRNA 3'-terminal CCA addition is required both for tRNA processing and repair. Also involved in tRNA surveillance by mediating tandem CCA addition to generate a CCACCA at the 3' terminus of unstable tRNAs. While stable tRNAs receive only 3'-terminal CCA, unstable tRNAs are marked with CCACCA and rapidly degraded.</text>
</comment>
<comment type="miscellaneous">
    <text evidence="13">A single active site specifically recognizes both ATP and CTP and is responsible for their addition.</text>
</comment>
<dbReference type="InterPro" id="IPR032828">
    <property type="entry name" value="PolyA_RNA-bd"/>
</dbReference>
<dbReference type="GO" id="GO:0004112">
    <property type="term" value="F:cyclic-nucleotide phosphodiesterase activity"/>
    <property type="evidence" value="ECO:0007669"/>
    <property type="project" value="UniProtKB-UniRule"/>
</dbReference>
<protein>
    <recommendedName>
        <fullName evidence="13">Multifunctional CCA protein</fullName>
    </recommendedName>
    <domain>
        <recommendedName>
            <fullName evidence="13">CCA-adding enzyme</fullName>
            <ecNumber evidence="13">2.7.7.72</ecNumber>
        </recommendedName>
        <alternativeName>
            <fullName evidence="13">CCA tRNA nucleotidyltransferase</fullName>
        </alternativeName>
        <alternativeName>
            <fullName evidence="13">tRNA CCA-pyrophosphorylase</fullName>
        </alternativeName>
        <alternativeName>
            <fullName evidence="13">tRNA adenylyl-/cytidylyl-transferase</fullName>
        </alternativeName>
        <alternativeName>
            <fullName evidence="13">tRNA nucleotidyltransferase</fullName>
        </alternativeName>
        <alternativeName>
            <fullName evidence="13">tRNA-NT</fullName>
        </alternativeName>
    </domain>
    <domain>
        <recommendedName>
            <fullName evidence="13">2'-nucleotidase</fullName>
            <ecNumber evidence="13">3.1.3.-</ecNumber>
        </recommendedName>
    </domain>
    <domain>
        <recommendedName>
            <fullName evidence="13">2',3'-cyclic phosphodiesterase</fullName>
            <ecNumber evidence="13">3.1.4.-</ecNumber>
        </recommendedName>
    </domain>
    <domain>
        <recommendedName>
            <fullName evidence="13">Phosphatase</fullName>
        </recommendedName>
    </domain>
</protein>
<comment type="cofactor">
    <cofactor evidence="13">
        <name>Mg(2+)</name>
        <dbReference type="ChEBI" id="CHEBI:18420"/>
    </cofactor>
    <text evidence="13">Magnesium is required for nucleotidyltransferase activity.</text>
</comment>
<dbReference type="GO" id="GO:0160016">
    <property type="term" value="F:CCACCA tRNA nucleotidyltransferase activity"/>
    <property type="evidence" value="ECO:0007669"/>
    <property type="project" value="RHEA"/>
</dbReference>
<dbReference type="InterPro" id="IPR006674">
    <property type="entry name" value="HD_domain"/>
</dbReference>
<comment type="catalytic activity">
    <reaction evidence="13">
        <text>a tRNA with a 3' CCA end + 2 CTP + ATP = a tRNA with a 3' CCACCA end + 3 diphosphate</text>
        <dbReference type="Rhea" id="RHEA:76235"/>
        <dbReference type="Rhea" id="RHEA-COMP:10468"/>
        <dbReference type="Rhea" id="RHEA-COMP:18655"/>
        <dbReference type="ChEBI" id="CHEBI:30616"/>
        <dbReference type="ChEBI" id="CHEBI:33019"/>
        <dbReference type="ChEBI" id="CHEBI:37563"/>
        <dbReference type="ChEBI" id="CHEBI:83071"/>
        <dbReference type="ChEBI" id="CHEBI:195187"/>
    </reaction>
</comment>
<keyword evidence="7 13" id="KW-0692">RNA repair</keyword>
<dbReference type="SUPFAM" id="SSF81301">
    <property type="entry name" value="Nucleotidyltransferase"/>
    <property type="match status" value="1"/>
</dbReference>
<dbReference type="GO" id="GO:0005524">
    <property type="term" value="F:ATP binding"/>
    <property type="evidence" value="ECO:0007669"/>
    <property type="project" value="UniProtKB-UniRule"/>
</dbReference>
<evidence type="ECO:0000256" key="2">
    <source>
        <dbReference type="ARBA" id="ARBA00022679"/>
    </source>
</evidence>
<comment type="caution">
    <text evidence="15">The sequence shown here is derived from an EMBL/GenBank/DDBJ whole genome shotgun (WGS) entry which is preliminary data.</text>
</comment>
<dbReference type="GO" id="GO:0042245">
    <property type="term" value="P:RNA repair"/>
    <property type="evidence" value="ECO:0007669"/>
    <property type="project" value="UniProtKB-KW"/>
</dbReference>
<evidence type="ECO:0000313" key="16">
    <source>
        <dbReference type="Proteomes" id="UP000019276"/>
    </source>
</evidence>
<feature type="binding site" evidence="13">
    <location>
        <position position="21"/>
    </location>
    <ligand>
        <name>Mg(2+)</name>
        <dbReference type="ChEBI" id="CHEBI:18420"/>
    </ligand>
</feature>
<feature type="binding site" evidence="13">
    <location>
        <position position="91"/>
    </location>
    <ligand>
        <name>CTP</name>
        <dbReference type="ChEBI" id="CHEBI:37563"/>
    </ligand>
</feature>
<feature type="binding site" evidence="13">
    <location>
        <position position="137"/>
    </location>
    <ligand>
        <name>CTP</name>
        <dbReference type="ChEBI" id="CHEBI:37563"/>
    </ligand>
</feature>
<feature type="binding site" evidence="13">
    <location>
        <position position="11"/>
    </location>
    <ligand>
        <name>ATP</name>
        <dbReference type="ChEBI" id="CHEBI:30616"/>
    </ligand>
</feature>
<proteinExistence type="inferred from homology"/>
<dbReference type="Pfam" id="PF01743">
    <property type="entry name" value="PolyA_pol"/>
    <property type="match status" value="1"/>
</dbReference>
<dbReference type="GO" id="GO:0004810">
    <property type="term" value="F:CCA tRNA nucleotidyltransferase activity"/>
    <property type="evidence" value="ECO:0007669"/>
    <property type="project" value="UniProtKB-UniRule"/>
</dbReference>
<dbReference type="EMBL" id="ARZY01000021">
    <property type="protein sequence ID" value="EWH09626.1"/>
    <property type="molecule type" value="Genomic_DNA"/>
</dbReference>
<keyword evidence="11 13" id="KW-0694">RNA-binding</keyword>
<dbReference type="eggNOG" id="COG0617">
    <property type="taxonomic scope" value="Bacteria"/>
</dbReference>
<comment type="catalytic activity">
    <reaction evidence="13">
        <text>a tRNA precursor + 2 CTP + ATP = a tRNA with a 3' CCA end + 3 diphosphate</text>
        <dbReference type="Rhea" id="RHEA:14433"/>
        <dbReference type="Rhea" id="RHEA-COMP:10465"/>
        <dbReference type="Rhea" id="RHEA-COMP:10468"/>
        <dbReference type="ChEBI" id="CHEBI:30616"/>
        <dbReference type="ChEBI" id="CHEBI:33019"/>
        <dbReference type="ChEBI" id="CHEBI:37563"/>
        <dbReference type="ChEBI" id="CHEBI:74896"/>
        <dbReference type="ChEBI" id="CHEBI:83071"/>
        <dbReference type="EC" id="2.7.7.72"/>
    </reaction>
</comment>
<keyword evidence="8 13" id="KW-0378">Hydrolase</keyword>
<feature type="binding site" evidence="13">
    <location>
        <position position="140"/>
    </location>
    <ligand>
        <name>CTP</name>
        <dbReference type="ChEBI" id="CHEBI:37563"/>
    </ligand>
</feature>
<sequence>MQVYLVGGAVRDKLLNLKVKDKDWVVVGATPKQMLDLGYQQVGKDFPVFLHPKSKQEYALARTERKIAGGYTGFECQFGTDVSLEQDLIRRDLTINAIAEDDNGQLIDPHNGLADIQAKLLRHVSPAFVEDPLRVLRVARFAARYHSLGFTIAAETIELMQQMVNHGELNHLQPERIWLETEKALMTGAPQIYFKILKQVGALKVIMPELDCLWGIPNPEKWHPEIDTGIHCMMVVEQASKLSESTEVRFAALCHDLGKGLTPPEMWPRHHGHEKAGVQLVKDVCSRLRIPNHFRDLACITSEFHCHIHKAYELKSTTYLKMFDKTDLWRKPERFKQFLLCCLADFKGRKDFENRDYPQFEHVRKIADACLSIKAQPFLQQGYKGLQIKQKIYDERIKVIKQLSPAPN</sequence>
<dbReference type="EC" id="3.1.4.-" evidence="13"/>
<keyword evidence="10 13" id="KW-0460">Magnesium</keyword>
<dbReference type="PATRIC" id="fig|1328313.3.peg.2388"/>
<dbReference type="AlphaFoldDB" id="W7QCJ8"/>
<keyword evidence="16" id="KW-1185">Reference proteome</keyword>
<comment type="similarity">
    <text evidence="13">Belongs to the tRNA nucleotidyltransferase/poly(A) polymerase family. Bacterial CCA-adding enzyme type 1 subfamily.</text>
</comment>
<dbReference type="InterPro" id="IPR012006">
    <property type="entry name" value="CCA_bact"/>
</dbReference>
<feature type="domain" description="HD" evidence="14">
    <location>
        <begin position="228"/>
        <end position="329"/>
    </location>
</feature>
<reference evidence="15 16" key="1">
    <citation type="journal article" date="2014" name="Genome Announc.">
        <title>Draft Genome Sequence of the Agar-Degrading Bacterium Catenovulum sp. Strain DS-2, Isolated from Intestines of Haliotis diversicolor.</title>
        <authorList>
            <person name="Shan D."/>
            <person name="Li X."/>
            <person name="Gu Z."/>
            <person name="Wei G."/>
            <person name="Gao Z."/>
            <person name="Shao Z."/>
        </authorList>
    </citation>
    <scope>NUCLEOTIDE SEQUENCE [LARGE SCALE GENOMIC DNA]</scope>
    <source>
        <strain evidence="15 16">DS-2</strain>
    </source>
</reference>
<dbReference type="SUPFAM" id="SSF81891">
    <property type="entry name" value="Poly A polymerase C-terminal region-like"/>
    <property type="match status" value="1"/>
</dbReference>
<evidence type="ECO:0000256" key="1">
    <source>
        <dbReference type="ARBA" id="ARBA00022596"/>
    </source>
</evidence>
<comment type="cofactor">
    <cofactor evidence="13">
        <name>Ni(2+)</name>
        <dbReference type="ChEBI" id="CHEBI:49786"/>
    </cofactor>
    <text evidence="13">Nickel for phosphatase activity.</text>
</comment>
<evidence type="ECO:0000256" key="11">
    <source>
        <dbReference type="ARBA" id="ARBA00022884"/>
    </source>
</evidence>
<dbReference type="EC" id="3.1.3.-" evidence="13"/>
<dbReference type="HAMAP" id="MF_01262">
    <property type="entry name" value="CCA_bact_type2"/>
    <property type="match status" value="1"/>
</dbReference>
<feature type="binding site" evidence="13">
    <location>
        <position position="137"/>
    </location>
    <ligand>
        <name>ATP</name>
        <dbReference type="ChEBI" id="CHEBI:30616"/>
    </ligand>
</feature>
<dbReference type="Pfam" id="PF01966">
    <property type="entry name" value="HD"/>
    <property type="match status" value="1"/>
</dbReference>
<evidence type="ECO:0000256" key="5">
    <source>
        <dbReference type="ARBA" id="ARBA00022723"/>
    </source>
</evidence>
<evidence type="ECO:0000256" key="8">
    <source>
        <dbReference type="ARBA" id="ARBA00022801"/>
    </source>
</evidence>
<dbReference type="CDD" id="cd00077">
    <property type="entry name" value="HDc"/>
    <property type="match status" value="1"/>
</dbReference>
<evidence type="ECO:0000256" key="9">
    <source>
        <dbReference type="ARBA" id="ARBA00022840"/>
    </source>
</evidence>
<dbReference type="InterPro" id="IPR002646">
    <property type="entry name" value="PolA_pol_head_dom"/>
</dbReference>
<evidence type="ECO:0000313" key="15">
    <source>
        <dbReference type="EMBL" id="EWH09626.1"/>
    </source>
</evidence>
<feature type="binding site" evidence="13">
    <location>
        <position position="140"/>
    </location>
    <ligand>
        <name>ATP</name>
        <dbReference type="ChEBI" id="CHEBI:30616"/>
    </ligand>
</feature>
<dbReference type="PANTHER" id="PTHR47545:SF1">
    <property type="entry name" value="MULTIFUNCTIONAL CCA PROTEIN"/>
    <property type="match status" value="1"/>
</dbReference>
<keyword evidence="9 13" id="KW-0067">ATP-binding</keyword>
<keyword evidence="5 13" id="KW-0479">Metal-binding</keyword>
<dbReference type="PROSITE" id="PS51831">
    <property type="entry name" value="HD"/>
    <property type="match status" value="1"/>
</dbReference>
<dbReference type="InterPro" id="IPR043519">
    <property type="entry name" value="NT_sf"/>
</dbReference>
<dbReference type="Gene3D" id="3.30.460.10">
    <property type="entry name" value="Beta Polymerase, domain 2"/>
    <property type="match status" value="1"/>
</dbReference>
<dbReference type="Proteomes" id="UP000019276">
    <property type="component" value="Unassembled WGS sequence"/>
</dbReference>
<feature type="binding site" evidence="13">
    <location>
        <position position="91"/>
    </location>
    <ligand>
        <name>ATP</name>
        <dbReference type="ChEBI" id="CHEBI:30616"/>
    </ligand>
</feature>
<evidence type="ECO:0000256" key="6">
    <source>
        <dbReference type="ARBA" id="ARBA00022741"/>
    </source>
</evidence>
<keyword evidence="2 13" id="KW-0808">Transferase</keyword>
<dbReference type="FunFam" id="1.10.3090.10:FF:000001">
    <property type="entry name" value="Multifunctional CCA protein"/>
    <property type="match status" value="1"/>
</dbReference>
<comment type="subunit">
    <text evidence="13">Monomer. Can also form homodimers and oligomers.</text>
</comment>
<evidence type="ECO:0000256" key="4">
    <source>
        <dbReference type="ARBA" id="ARBA00022695"/>
    </source>
</evidence>
<evidence type="ECO:0000256" key="12">
    <source>
        <dbReference type="ARBA" id="ARBA00023268"/>
    </source>
</evidence>
<feature type="binding site" evidence="13">
    <location>
        <position position="23"/>
    </location>
    <ligand>
        <name>Mg(2+)</name>
        <dbReference type="ChEBI" id="CHEBI:18420"/>
    </ligand>
</feature>
<evidence type="ECO:0000256" key="3">
    <source>
        <dbReference type="ARBA" id="ARBA00022694"/>
    </source>
</evidence>
<dbReference type="EC" id="2.7.7.72" evidence="13"/>
<gene>
    <name evidence="13" type="primary">cca</name>
    <name evidence="15" type="ORF">DS2_11678</name>
</gene>
<accession>W7QCJ8</accession>
<dbReference type="GO" id="GO:0016791">
    <property type="term" value="F:phosphatase activity"/>
    <property type="evidence" value="ECO:0007669"/>
    <property type="project" value="UniProtKB-UniRule"/>
</dbReference>
<dbReference type="NCBIfam" id="NF008137">
    <property type="entry name" value="PRK10885.1"/>
    <property type="match status" value="1"/>
</dbReference>
<dbReference type="RefSeq" id="WP_035014978.1">
    <property type="nucleotide sequence ID" value="NZ_ARZY01000021.1"/>
</dbReference>
<evidence type="ECO:0000256" key="13">
    <source>
        <dbReference type="HAMAP-Rule" id="MF_01261"/>
    </source>
</evidence>
<dbReference type="STRING" id="1328313.DS2_11678"/>
<feature type="binding site" evidence="13">
    <location>
        <position position="8"/>
    </location>
    <ligand>
        <name>CTP</name>
        <dbReference type="ChEBI" id="CHEBI:37563"/>
    </ligand>
</feature>
<name>W7QCJ8_9ALTE</name>
<dbReference type="PANTHER" id="PTHR47545">
    <property type="entry name" value="MULTIFUNCTIONAL CCA PROTEIN"/>
    <property type="match status" value="1"/>
</dbReference>
<dbReference type="OrthoDB" id="9805698at2"/>
<dbReference type="CDD" id="cd05398">
    <property type="entry name" value="NT_ClassII-CCAase"/>
    <property type="match status" value="1"/>
</dbReference>
<dbReference type="PIRSF" id="PIRSF000813">
    <property type="entry name" value="CCA_bact"/>
    <property type="match status" value="1"/>
</dbReference>
<dbReference type="InterPro" id="IPR003607">
    <property type="entry name" value="HD/PDEase_dom"/>
</dbReference>
<evidence type="ECO:0000256" key="10">
    <source>
        <dbReference type="ARBA" id="ARBA00022842"/>
    </source>
</evidence>
<feature type="binding site" evidence="13">
    <location>
        <position position="11"/>
    </location>
    <ligand>
        <name>CTP</name>
        <dbReference type="ChEBI" id="CHEBI:37563"/>
    </ligand>
</feature>
<keyword evidence="4 13" id="KW-0548">Nucleotidyltransferase</keyword>
<keyword evidence="6 13" id="KW-0547">Nucleotide-binding</keyword>
<dbReference type="Pfam" id="PF12627">
    <property type="entry name" value="PolyA_pol_RNAbd"/>
    <property type="match status" value="1"/>
</dbReference>
<dbReference type="GO" id="GO:0000287">
    <property type="term" value="F:magnesium ion binding"/>
    <property type="evidence" value="ECO:0007669"/>
    <property type="project" value="UniProtKB-UniRule"/>
</dbReference>
<keyword evidence="3 13" id="KW-0819">tRNA processing</keyword>
<dbReference type="InterPro" id="IPR050124">
    <property type="entry name" value="tRNA_CCA-adding_enzyme"/>
</dbReference>
<organism evidence="15 16">
    <name type="scientific">Catenovulum agarivorans DS-2</name>
    <dbReference type="NCBI Taxonomy" id="1328313"/>
    <lineage>
        <taxon>Bacteria</taxon>
        <taxon>Pseudomonadati</taxon>
        <taxon>Pseudomonadota</taxon>
        <taxon>Gammaproteobacteria</taxon>
        <taxon>Alteromonadales</taxon>
        <taxon>Alteromonadaceae</taxon>
        <taxon>Catenovulum</taxon>
    </lineage>
</organism>
<evidence type="ECO:0000256" key="7">
    <source>
        <dbReference type="ARBA" id="ARBA00022800"/>
    </source>
</evidence>
<dbReference type="HAMAP" id="MF_01261">
    <property type="entry name" value="CCA_bact_type1"/>
    <property type="match status" value="1"/>
</dbReference>
<dbReference type="GO" id="GO:0000049">
    <property type="term" value="F:tRNA binding"/>
    <property type="evidence" value="ECO:0007669"/>
    <property type="project" value="UniProtKB-UniRule"/>
</dbReference>
<dbReference type="Gene3D" id="1.10.3090.10">
    <property type="entry name" value="cca-adding enzyme, domain 2"/>
    <property type="match status" value="1"/>
</dbReference>
<keyword evidence="12 13" id="KW-0511">Multifunctional enzyme</keyword>
<feature type="binding site" evidence="13">
    <location>
        <position position="8"/>
    </location>
    <ligand>
        <name>ATP</name>
        <dbReference type="ChEBI" id="CHEBI:30616"/>
    </ligand>
</feature>
<evidence type="ECO:0000259" key="14">
    <source>
        <dbReference type="PROSITE" id="PS51831"/>
    </source>
</evidence>
<dbReference type="GO" id="GO:0001680">
    <property type="term" value="P:tRNA 3'-terminal CCA addition"/>
    <property type="evidence" value="ECO:0007669"/>
    <property type="project" value="UniProtKB-UniRule"/>
</dbReference>